<protein>
    <submittedName>
        <fullName evidence="4">Uncharacterized protein</fullName>
    </submittedName>
</protein>
<feature type="region of interest" description="Disordered" evidence="2">
    <location>
        <begin position="274"/>
        <end position="300"/>
    </location>
</feature>
<gene>
    <name evidence="4" type="ORF">SKAU_G00082860</name>
</gene>
<feature type="compositionally biased region" description="Low complexity" evidence="2">
    <location>
        <begin position="286"/>
        <end position="297"/>
    </location>
</feature>
<evidence type="ECO:0000256" key="1">
    <source>
        <dbReference type="SAM" id="Coils"/>
    </source>
</evidence>
<dbReference type="Gene3D" id="1.20.120.20">
    <property type="entry name" value="Apolipoprotein"/>
    <property type="match status" value="1"/>
</dbReference>
<evidence type="ECO:0000313" key="5">
    <source>
        <dbReference type="Proteomes" id="UP001152622"/>
    </source>
</evidence>
<dbReference type="AlphaFoldDB" id="A0A9Q1FV12"/>
<feature type="signal peptide" evidence="3">
    <location>
        <begin position="1"/>
        <end position="17"/>
    </location>
</feature>
<sequence length="316" mass="34227">MYLNVLILVVSFGATAGLPVLQNTGSLWDYSSQKANQAGDKTELIKEDHIWKSSLENSDLYSDLYARDIPQGQGPLAGDLRRKLNLESQRLRARLAQELRELRERLASAFASHPTPLPLQRPAPAGHAHLARRLRDALDGNTRELCSGLGRYLQRPETARGPAPEQGTHYQEAVRGMGRELSDSDRELTARLAEFQTEVSSAAGGQGDAAAALRSEVEAFSAGVRSRAESLRAGLAGTQSPGEGLSKQVEQFCRSSDEENRLFVGRIERQLEALGQGQSEGPGEVPSLSPSSTGSLGEDFSPKLSALLQDILQTLN</sequence>
<feature type="chain" id="PRO_5040499403" evidence="3">
    <location>
        <begin position="18"/>
        <end position="316"/>
    </location>
</feature>
<organism evidence="4 5">
    <name type="scientific">Synaphobranchus kaupii</name>
    <name type="common">Kaup's arrowtooth eel</name>
    <dbReference type="NCBI Taxonomy" id="118154"/>
    <lineage>
        <taxon>Eukaryota</taxon>
        <taxon>Metazoa</taxon>
        <taxon>Chordata</taxon>
        <taxon>Craniata</taxon>
        <taxon>Vertebrata</taxon>
        <taxon>Euteleostomi</taxon>
        <taxon>Actinopterygii</taxon>
        <taxon>Neopterygii</taxon>
        <taxon>Teleostei</taxon>
        <taxon>Anguilliformes</taxon>
        <taxon>Synaphobranchidae</taxon>
        <taxon>Synaphobranchus</taxon>
    </lineage>
</organism>
<accession>A0A9Q1FV12</accession>
<dbReference type="OrthoDB" id="8942424at2759"/>
<feature type="coiled-coil region" evidence="1">
    <location>
        <begin position="81"/>
        <end position="112"/>
    </location>
</feature>
<keyword evidence="1" id="KW-0175">Coiled coil</keyword>
<evidence type="ECO:0000256" key="3">
    <source>
        <dbReference type="SAM" id="SignalP"/>
    </source>
</evidence>
<proteinExistence type="predicted"/>
<reference evidence="4" key="1">
    <citation type="journal article" date="2023" name="Science">
        <title>Genome structures resolve the early diversification of teleost fishes.</title>
        <authorList>
            <person name="Parey E."/>
            <person name="Louis A."/>
            <person name="Montfort J."/>
            <person name="Bouchez O."/>
            <person name="Roques C."/>
            <person name="Iampietro C."/>
            <person name="Lluch J."/>
            <person name="Castinel A."/>
            <person name="Donnadieu C."/>
            <person name="Desvignes T."/>
            <person name="Floi Bucao C."/>
            <person name="Jouanno E."/>
            <person name="Wen M."/>
            <person name="Mejri S."/>
            <person name="Dirks R."/>
            <person name="Jansen H."/>
            <person name="Henkel C."/>
            <person name="Chen W.J."/>
            <person name="Zahm M."/>
            <person name="Cabau C."/>
            <person name="Klopp C."/>
            <person name="Thompson A.W."/>
            <person name="Robinson-Rechavi M."/>
            <person name="Braasch I."/>
            <person name="Lecointre G."/>
            <person name="Bobe J."/>
            <person name="Postlethwait J.H."/>
            <person name="Berthelot C."/>
            <person name="Roest Crollius H."/>
            <person name="Guiguen Y."/>
        </authorList>
    </citation>
    <scope>NUCLEOTIDE SEQUENCE</scope>
    <source>
        <strain evidence="4">WJC10195</strain>
    </source>
</reference>
<dbReference type="SUPFAM" id="SSF58113">
    <property type="entry name" value="Apolipoprotein A-I"/>
    <property type="match status" value="1"/>
</dbReference>
<comment type="caution">
    <text evidence="4">The sequence shown here is derived from an EMBL/GenBank/DDBJ whole genome shotgun (WGS) entry which is preliminary data.</text>
</comment>
<keyword evidence="3" id="KW-0732">Signal</keyword>
<evidence type="ECO:0000256" key="2">
    <source>
        <dbReference type="SAM" id="MobiDB-lite"/>
    </source>
</evidence>
<dbReference type="Proteomes" id="UP001152622">
    <property type="component" value="Chromosome 3"/>
</dbReference>
<evidence type="ECO:0000313" key="4">
    <source>
        <dbReference type="EMBL" id="KAJ8368258.1"/>
    </source>
</evidence>
<name>A0A9Q1FV12_SYNKA</name>
<dbReference type="EMBL" id="JAINUF010000003">
    <property type="protein sequence ID" value="KAJ8368258.1"/>
    <property type="molecule type" value="Genomic_DNA"/>
</dbReference>
<keyword evidence="5" id="KW-1185">Reference proteome</keyword>